<evidence type="ECO:0000256" key="3">
    <source>
        <dbReference type="ARBA" id="ARBA00022692"/>
    </source>
</evidence>
<dbReference type="PANTHER" id="PTHR30477:SF13">
    <property type="entry name" value="IRON TRANSPORT SYSTEM MEMBRANE PROTEIN HI_0360-RELATED"/>
    <property type="match status" value="1"/>
</dbReference>
<evidence type="ECO:0000313" key="10">
    <source>
        <dbReference type="Proteomes" id="UP001501536"/>
    </source>
</evidence>
<dbReference type="RefSeq" id="WP_344885894.1">
    <property type="nucleotide sequence ID" value="NZ_BAABCJ010000007.1"/>
</dbReference>
<dbReference type="SUPFAM" id="SSF81345">
    <property type="entry name" value="ABC transporter involved in vitamin B12 uptake, BtuC"/>
    <property type="match status" value="1"/>
</dbReference>
<evidence type="ECO:0000256" key="1">
    <source>
        <dbReference type="ARBA" id="ARBA00004141"/>
    </source>
</evidence>
<dbReference type="InterPro" id="IPR001626">
    <property type="entry name" value="ABC_TroCD"/>
</dbReference>
<comment type="similarity">
    <text evidence="2 6">Belongs to the ABC-3 integral membrane protein family.</text>
</comment>
<feature type="transmembrane region" description="Helical" evidence="8">
    <location>
        <begin position="127"/>
        <end position="152"/>
    </location>
</feature>
<evidence type="ECO:0000256" key="5">
    <source>
        <dbReference type="ARBA" id="ARBA00023136"/>
    </source>
</evidence>
<evidence type="ECO:0000256" key="7">
    <source>
        <dbReference type="SAM" id="MobiDB-lite"/>
    </source>
</evidence>
<feature type="transmembrane region" description="Helical" evidence="8">
    <location>
        <begin position="249"/>
        <end position="269"/>
    </location>
</feature>
<dbReference type="EMBL" id="BAABCJ010000007">
    <property type="protein sequence ID" value="GAA3712397.1"/>
    <property type="molecule type" value="Genomic_DNA"/>
</dbReference>
<evidence type="ECO:0000256" key="2">
    <source>
        <dbReference type="ARBA" id="ARBA00008034"/>
    </source>
</evidence>
<accession>A0ABP7DZW9</accession>
<feature type="compositionally biased region" description="Polar residues" evidence="7">
    <location>
        <begin position="314"/>
        <end position="323"/>
    </location>
</feature>
<keyword evidence="6" id="KW-0813">Transport</keyword>
<feature type="transmembrane region" description="Helical" evidence="8">
    <location>
        <begin position="12"/>
        <end position="36"/>
    </location>
</feature>
<gene>
    <name evidence="9" type="ORF">GCM10022377_27490</name>
</gene>
<feature type="compositionally biased region" description="Low complexity" evidence="7">
    <location>
        <begin position="294"/>
        <end position="306"/>
    </location>
</feature>
<sequence length="343" mass="34527">MFALTDPFTTEFMARALFGGSLVALICGIVGTWVVVRGMAFLGEAIGHGMLPGVAIATLVGAPALLGAAVSAAAMSSAIGLLQRRGRLSYDTSIGLLFVGMLSLGIIIVSHSRSFATDATVMLFGDVLAIAPVDVAVLAGALVATVVIAVLFHRRFVAAAFDARVAATLCLRPQLAQVMLVVLVTLAVVASYRAVGSLLVVGLLLAPAVAAGQWTRRIPTTMLAACAFGVAAVVLGLATSWYGGTAAGASIACAAILLAGLSAAARRAVGAVANRYRPHADAVPEPVHAPTPTPTQAQAQAQTQTPTPIPVSVSAVTPSPIQNSSGAPSEAPPASAPVPERTA</sequence>
<dbReference type="Gene3D" id="1.10.3470.10">
    <property type="entry name" value="ABC transporter involved in vitamin B12 uptake, BtuC"/>
    <property type="match status" value="1"/>
</dbReference>
<name>A0ABP7DZW9_9MICC</name>
<evidence type="ECO:0000256" key="8">
    <source>
        <dbReference type="SAM" id="Phobius"/>
    </source>
</evidence>
<keyword evidence="3 6" id="KW-0812">Transmembrane</keyword>
<evidence type="ECO:0000256" key="6">
    <source>
        <dbReference type="RuleBase" id="RU003943"/>
    </source>
</evidence>
<keyword evidence="5 8" id="KW-0472">Membrane</keyword>
<feature type="transmembrane region" description="Helical" evidence="8">
    <location>
        <begin position="222"/>
        <end position="243"/>
    </location>
</feature>
<comment type="caution">
    <text evidence="9">The sequence shown here is derived from an EMBL/GenBank/DDBJ whole genome shotgun (WGS) entry which is preliminary data.</text>
</comment>
<keyword evidence="10" id="KW-1185">Reference proteome</keyword>
<dbReference type="NCBIfam" id="NF040871">
    <property type="entry name" value="AztB"/>
    <property type="match status" value="1"/>
</dbReference>
<feature type="transmembrane region" description="Helical" evidence="8">
    <location>
        <begin position="198"/>
        <end position="215"/>
    </location>
</feature>
<protein>
    <recommendedName>
        <fullName evidence="11">Metal ABC transporter permease</fullName>
    </recommendedName>
</protein>
<organism evidence="9 10">
    <name type="scientific">Zhihengliuella alba</name>
    <dbReference type="NCBI Taxonomy" id="547018"/>
    <lineage>
        <taxon>Bacteria</taxon>
        <taxon>Bacillati</taxon>
        <taxon>Actinomycetota</taxon>
        <taxon>Actinomycetes</taxon>
        <taxon>Micrococcales</taxon>
        <taxon>Micrococcaceae</taxon>
        <taxon>Zhihengliuella</taxon>
    </lineage>
</organism>
<evidence type="ECO:0000256" key="4">
    <source>
        <dbReference type="ARBA" id="ARBA00022989"/>
    </source>
</evidence>
<comment type="subcellular location">
    <subcellularLocation>
        <location evidence="6">Cell membrane</location>
        <topology evidence="6">Multi-pass membrane protein</topology>
    </subcellularLocation>
    <subcellularLocation>
        <location evidence="1">Membrane</location>
        <topology evidence="1">Multi-pass membrane protein</topology>
    </subcellularLocation>
</comment>
<dbReference type="Proteomes" id="UP001501536">
    <property type="component" value="Unassembled WGS sequence"/>
</dbReference>
<feature type="region of interest" description="Disordered" evidence="7">
    <location>
        <begin position="282"/>
        <end position="343"/>
    </location>
</feature>
<feature type="transmembrane region" description="Helical" evidence="8">
    <location>
        <begin position="94"/>
        <end position="115"/>
    </location>
</feature>
<dbReference type="InterPro" id="IPR037294">
    <property type="entry name" value="ABC_BtuC-like"/>
</dbReference>
<dbReference type="PANTHER" id="PTHR30477">
    <property type="entry name" value="ABC-TRANSPORTER METAL-BINDING PROTEIN"/>
    <property type="match status" value="1"/>
</dbReference>
<proteinExistence type="inferred from homology"/>
<reference evidence="10" key="1">
    <citation type="journal article" date="2019" name="Int. J. Syst. Evol. Microbiol.">
        <title>The Global Catalogue of Microorganisms (GCM) 10K type strain sequencing project: providing services to taxonomists for standard genome sequencing and annotation.</title>
        <authorList>
            <consortium name="The Broad Institute Genomics Platform"/>
            <consortium name="The Broad Institute Genome Sequencing Center for Infectious Disease"/>
            <person name="Wu L."/>
            <person name="Ma J."/>
        </authorList>
    </citation>
    <scope>NUCLEOTIDE SEQUENCE [LARGE SCALE GENOMIC DNA]</scope>
    <source>
        <strain evidence="10">JCM 16961</strain>
    </source>
</reference>
<evidence type="ECO:0000313" key="9">
    <source>
        <dbReference type="EMBL" id="GAA3712397.1"/>
    </source>
</evidence>
<feature type="transmembrane region" description="Helical" evidence="8">
    <location>
        <begin position="173"/>
        <end position="192"/>
    </location>
</feature>
<evidence type="ECO:0008006" key="11">
    <source>
        <dbReference type="Google" id="ProtNLM"/>
    </source>
</evidence>
<keyword evidence="4 8" id="KW-1133">Transmembrane helix</keyword>
<feature type="transmembrane region" description="Helical" evidence="8">
    <location>
        <begin position="56"/>
        <end position="82"/>
    </location>
</feature>
<dbReference type="Pfam" id="PF00950">
    <property type="entry name" value="ABC-3"/>
    <property type="match status" value="1"/>
</dbReference>